<keyword evidence="4" id="KW-0347">Helicase</keyword>
<name>A0A1G9QQY6_9FIRM</name>
<reference evidence="9 10" key="1">
    <citation type="submission" date="2016-10" db="EMBL/GenBank/DDBJ databases">
        <authorList>
            <person name="de Groot N.N."/>
        </authorList>
    </citation>
    <scope>NUCLEOTIDE SEQUENCE [LARGE SCALE GENOMIC DNA]</scope>
    <source>
        <strain evidence="9 10">SLAS-1</strain>
    </source>
</reference>
<keyword evidence="2" id="KW-0227">DNA damage</keyword>
<organism evidence="9 10">
    <name type="scientific">Halarsenatibacter silvermanii</name>
    <dbReference type="NCBI Taxonomy" id="321763"/>
    <lineage>
        <taxon>Bacteria</taxon>
        <taxon>Bacillati</taxon>
        <taxon>Bacillota</taxon>
        <taxon>Clostridia</taxon>
        <taxon>Halanaerobiales</taxon>
        <taxon>Halarsenatibacteraceae</taxon>
        <taxon>Halarsenatibacter</taxon>
    </lineage>
</organism>
<sequence>MEFKYLDFDEDIFTAAASGEPNLYVTADDCSSNLNPVRKKHRKLKEPLSRAGEFMNLKRLKDVVFARDEIVLREEKLSVVLFELLTEKEKSRLGIENYNDIIEFSARFHRFYHELNEYQVEAVDITGLDAWQEQRLNLFENLLGRYEEKLQEESYTSPIIFRDFANFSTAVLDEFKRLVFLNVIFFTPFEKKMLKKLDKEIPVKIILQLPEEDFEEDKLHFQGLSLPETWPGRLNIYKLAEDNYQLINSLNLSKPQISEILSPALEDTDYDGILSPEIVEMERTDEFNSCRIYRFLEALYELLAASPLAEKRLSLPELFSALSRDHFRRYFAVSYAALEKVREFIREDFVNLSKEMARSELEEVLSVFEELEELKELENMPMLVDYLDELDMGILSSPYFSNDVEQFYDALLELTALEDMQLVSSWTDYYTDPALGLLDRFLQYIEFKSIKPALPEGKKEMNIGELLGAVQKHREHVVVINASQNWLPSPRGRDFLLTENQRRQSGLPWGEKSRAKQRYRFFRHLLTADEADVLALENEEENLTPGAFLEELKLEYDLEYADPAVTSADIPQIYENILSGKKQEKGGFLPEIENQPQNEKEPSLMAQDFPGRGRDYNLSFYKYKTLKNCFFQFFCQHILKIPEEFAGVDVEISPKTYGSMVHIMAEEIMREWKSGGELDVSEDKIRMVVEDIMDDFSLKMDHRFQPYYDKVVRDDLIESLQEFFNSPESPLAEKEEFDQVEIERSVSDKGRPFLETEPVNFYLSGRVDLLLRKDDRGFLIDFKTGGCELEQLDFYELLLKGAAVPGENFMLEKYFYQIVDRRFIKAQPKSRDEFPQKLQQLLQKFVSGGEYTKNQTSQCYDCRYRNICRAVS</sequence>
<keyword evidence="3" id="KW-0378">Hydrolase</keyword>
<evidence type="ECO:0000256" key="3">
    <source>
        <dbReference type="ARBA" id="ARBA00022801"/>
    </source>
</evidence>
<dbReference type="GO" id="GO:0005524">
    <property type="term" value="F:ATP binding"/>
    <property type="evidence" value="ECO:0007669"/>
    <property type="project" value="UniProtKB-KW"/>
</dbReference>
<evidence type="ECO:0000256" key="7">
    <source>
        <dbReference type="ARBA" id="ARBA00023204"/>
    </source>
</evidence>
<dbReference type="Gene3D" id="3.90.320.10">
    <property type="match status" value="1"/>
</dbReference>
<evidence type="ECO:0000256" key="6">
    <source>
        <dbReference type="ARBA" id="ARBA00023125"/>
    </source>
</evidence>
<dbReference type="InterPro" id="IPR038726">
    <property type="entry name" value="PDDEXK_AddAB-type"/>
</dbReference>
<evidence type="ECO:0000256" key="5">
    <source>
        <dbReference type="ARBA" id="ARBA00022840"/>
    </source>
</evidence>
<dbReference type="GO" id="GO:0006281">
    <property type="term" value="P:DNA repair"/>
    <property type="evidence" value="ECO:0007669"/>
    <property type="project" value="UniProtKB-KW"/>
</dbReference>
<dbReference type="RefSeq" id="WP_143423057.1">
    <property type="nucleotide sequence ID" value="NZ_FNGO01000017.1"/>
</dbReference>
<keyword evidence="5" id="KW-0067">ATP-binding</keyword>
<keyword evidence="1" id="KW-0547">Nucleotide-binding</keyword>
<keyword evidence="7" id="KW-0234">DNA repair</keyword>
<keyword evidence="6" id="KW-0238">DNA-binding</keyword>
<dbReference type="EMBL" id="FNGO01000017">
    <property type="protein sequence ID" value="SDM12685.1"/>
    <property type="molecule type" value="Genomic_DNA"/>
</dbReference>
<dbReference type="Pfam" id="PF12705">
    <property type="entry name" value="PDDEXK_1"/>
    <property type="match status" value="1"/>
</dbReference>
<dbReference type="STRING" id="321763.SAMN04488692_11753"/>
<gene>
    <name evidence="9" type="ORF">SAMN04488692_11753</name>
</gene>
<dbReference type="AlphaFoldDB" id="A0A1G9QQY6"/>
<protein>
    <submittedName>
        <fullName evidence="9">PD-(D/E)XK nuclease superfamily protein</fullName>
    </submittedName>
</protein>
<evidence type="ECO:0000313" key="10">
    <source>
        <dbReference type="Proteomes" id="UP000199476"/>
    </source>
</evidence>
<dbReference type="GO" id="GO:0004386">
    <property type="term" value="F:helicase activity"/>
    <property type="evidence" value="ECO:0007669"/>
    <property type="project" value="UniProtKB-KW"/>
</dbReference>
<evidence type="ECO:0000259" key="8">
    <source>
        <dbReference type="Pfam" id="PF12705"/>
    </source>
</evidence>
<dbReference type="GO" id="GO:0003677">
    <property type="term" value="F:DNA binding"/>
    <property type="evidence" value="ECO:0007669"/>
    <property type="project" value="UniProtKB-KW"/>
</dbReference>
<dbReference type="GO" id="GO:0016787">
    <property type="term" value="F:hydrolase activity"/>
    <property type="evidence" value="ECO:0007669"/>
    <property type="project" value="UniProtKB-KW"/>
</dbReference>
<dbReference type="InterPro" id="IPR011604">
    <property type="entry name" value="PDDEXK-like_dom_sf"/>
</dbReference>
<dbReference type="Proteomes" id="UP000199476">
    <property type="component" value="Unassembled WGS sequence"/>
</dbReference>
<evidence type="ECO:0000256" key="1">
    <source>
        <dbReference type="ARBA" id="ARBA00022741"/>
    </source>
</evidence>
<accession>A0A1G9QQY6</accession>
<keyword evidence="10" id="KW-1185">Reference proteome</keyword>
<dbReference type="OrthoDB" id="2109781at2"/>
<evidence type="ECO:0000313" key="9">
    <source>
        <dbReference type="EMBL" id="SDM12685.1"/>
    </source>
</evidence>
<evidence type="ECO:0000256" key="2">
    <source>
        <dbReference type="ARBA" id="ARBA00022763"/>
    </source>
</evidence>
<feature type="domain" description="PD-(D/E)XK endonuclease-like" evidence="8">
    <location>
        <begin position="618"/>
        <end position="869"/>
    </location>
</feature>
<evidence type="ECO:0000256" key="4">
    <source>
        <dbReference type="ARBA" id="ARBA00022806"/>
    </source>
</evidence>
<proteinExistence type="predicted"/>